<accession>A0A0N7JTH3</accession>
<dbReference type="AlphaFoldDB" id="A0A0N7JTH3"/>
<protein>
    <submittedName>
        <fullName evidence="1">Uncharacterized protein</fullName>
    </submittedName>
</protein>
<dbReference type="EMBL" id="CP012746">
    <property type="protein sequence ID" value="ALL63613.1"/>
    <property type="molecule type" value="Genomic_DNA"/>
</dbReference>
<name>A0A0N7JTH3_9BURK</name>
<sequence>MERSQMPHTQKAKKKLHRCSFINPRIFFGLPRAAFFSSIP</sequence>
<gene>
    <name evidence="1" type="ORF">K788_0003664</name>
</gene>
<organism evidence="1 2">
    <name type="scientific">Paraburkholderia caribensis MBA4</name>
    <dbReference type="NCBI Taxonomy" id="1323664"/>
    <lineage>
        <taxon>Bacteria</taxon>
        <taxon>Pseudomonadati</taxon>
        <taxon>Pseudomonadota</taxon>
        <taxon>Betaproteobacteria</taxon>
        <taxon>Burkholderiales</taxon>
        <taxon>Burkholderiaceae</taxon>
        <taxon>Paraburkholderia</taxon>
    </lineage>
</organism>
<evidence type="ECO:0000313" key="1">
    <source>
        <dbReference type="EMBL" id="ALL63613.1"/>
    </source>
</evidence>
<dbReference type="KEGG" id="bcai:K788_0003664"/>
<reference evidence="1 2" key="1">
    <citation type="journal article" date="2014" name="Genome Announc.">
        <title>Draft Genome Sequence of the Haloacid-Degrading Burkholderia caribensis Strain MBA4.</title>
        <authorList>
            <person name="Pan Y."/>
            <person name="Kong K.F."/>
            <person name="Tsang J.S."/>
        </authorList>
    </citation>
    <scope>NUCLEOTIDE SEQUENCE [LARGE SCALE GENOMIC DNA]</scope>
    <source>
        <strain evidence="1 2">MBA4</strain>
    </source>
</reference>
<evidence type="ECO:0000313" key="2">
    <source>
        <dbReference type="Proteomes" id="UP000019146"/>
    </source>
</evidence>
<dbReference type="Proteomes" id="UP000019146">
    <property type="component" value="Chromosome 1"/>
</dbReference>
<proteinExistence type="predicted"/>